<name>A0A372LIY7_9BACI</name>
<dbReference type="Pfam" id="PF07070">
    <property type="entry name" value="Spo0M"/>
    <property type="match status" value="1"/>
</dbReference>
<gene>
    <name evidence="1" type="ORF">D0469_17110</name>
</gene>
<dbReference type="RefSeq" id="WP_117327939.1">
    <property type="nucleotide sequence ID" value="NZ_QVTE01000051.1"/>
</dbReference>
<dbReference type="AlphaFoldDB" id="A0A372LIY7"/>
<protein>
    <recommendedName>
        <fullName evidence="3">Sporulation protein SpoOM</fullName>
    </recommendedName>
</protein>
<keyword evidence="2" id="KW-1185">Reference proteome</keyword>
<accession>A0A372LIY7</accession>
<evidence type="ECO:0000313" key="2">
    <source>
        <dbReference type="Proteomes" id="UP000264541"/>
    </source>
</evidence>
<proteinExistence type="predicted"/>
<comment type="caution">
    <text evidence="1">The sequence shown here is derived from an EMBL/GenBank/DDBJ whole genome shotgun (WGS) entry which is preliminary data.</text>
</comment>
<evidence type="ECO:0008006" key="3">
    <source>
        <dbReference type="Google" id="ProtNLM"/>
    </source>
</evidence>
<reference evidence="1 2" key="1">
    <citation type="submission" date="2018-08" db="EMBL/GenBank/DDBJ databases">
        <title>Bacillus chawlae sp. nov., Bacillus glennii sp. nov., and Bacillus saganii sp. nov. Isolated from the Vehicle Assembly Building at Kennedy Space Center where the Viking Spacecraft were Assembled.</title>
        <authorList>
            <person name="Seuylemezian A."/>
            <person name="Vaishampayan P."/>
        </authorList>
    </citation>
    <scope>NUCLEOTIDE SEQUENCE [LARGE SCALE GENOMIC DNA]</scope>
    <source>
        <strain evidence="1 2">V47-23a</strain>
    </source>
</reference>
<dbReference type="Proteomes" id="UP000264541">
    <property type="component" value="Unassembled WGS sequence"/>
</dbReference>
<dbReference type="EMBL" id="QVTE01000051">
    <property type="protein sequence ID" value="RFU66355.1"/>
    <property type="molecule type" value="Genomic_DNA"/>
</dbReference>
<dbReference type="PANTHER" id="PTHR40053">
    <property type="entry name" value="SPORULATION-CONTROL PROTEIN SPO0M"/>
    <property type="match status" value="1"/>
</dbReference>
<evidence type="ECO:0000313" key="1">
    <source>
        <dbReference type="EMBL" id="RFU66355.1"/>
    </source>
</evidence>
<dbReference type="OrthoDB" id="2402463at2"/>
<organism evidence="1 2">
    <name type="scientific">Peribacillus saganii</name>
    <dbReference type="NCBI Taxonomy" id="2303992"/>
    <lineage>
        <taxon>Bacteria</taxon>
        <taxon>Bacillati</taxon>
        <taxon>Bacillota</taxon>
        <taxon>Bacilli</taxon>
        <taxon>Bacillales</taxon>
        <taxon>Bacillaceae</taxon>
        <taxon>Peribacillus</taxon>
    </lineage>
</organism>
<sequence>MWREFLSSIGIGNAKVDTVLQSKALYPSSTVEGEIVIQGGAAGQEVEAIVLTLAVRYEAEKEDSDFSYHEKEVSRIIIQHPEGISAKKETCIPFEFTLPEDHPVSDGKYETILRTVLQIPQGVDPEDEDIIFVNPPVSTYNTSL</sequence>
<dbReference type="InterPro" id="IPR009776">
    <property type="entry name" value="Spore_0_M"/>
</dbReference>
<dbReference type="PANTHER" id="PTHR40053:SF1">
    <property type="entry name" value="SPORULATION-CONTROL PROTEIN SPO0M"/>
    <property type="match status" value="1"/>
</dbReference>